<protein>
    <recommendedName>
        <fullName evidence="2">IrrE N-terminal-like domain-containing protein</fullName>
    </recommendedName>
</protein>
<feature type="domain" description="IrrE N-terminal-like" evidence="2">
    <location>
        <begin position="208"/>
        <end position="256"/>
    </location>
</feature>
<evidence type="ECO:0000313" key="3">
    <source>
        <dbReference type="EMBL" id="GGD38109.1"/>
    </source>
</evidence>
<keyword evidence="4" id="KW-1185">Reference proteome</keyword>
<name>A0A916YCB7_9SPHN</name>
<sequence length="335" mass="36987">MIKGRNLRSAAIVALALCSAGAASAGETDTEIGTGAAPVEWTASGDVDVAAINADIIAGKPTVDVGIYIPSNFDPGFEKVTLPSMIEAFRAAKEIYAPAGVQLNLLFVKRGEIDERFLAIQSNEIPRVPDTEYVNSYVASKRHPSQMSDMAKAAFESMIEPDAANSRTVYLVALQDVIFPFLEVAEGRNWTVKMVRTGGLSFPTYSYHDTIPERLRGVISITNLSTPNRRRRTIAHEIGHKVMNVSHEYKTTNPAHEIYAKGGLMLYGEGEDIPSGEEGRWHLERLLTSPFVYRMDKDGQKQWNADYKEGGHYYDPLYGEKVVHFPGVSGMDPDW</sequence>
<evidence type="ECO:0000256" key="1">
    <source>
        <dbReference type="SAM" id="SignalP"/>
    </source>
</evidence>
<dbReference type="OrthoDB" id="9794834at2"/>
<proteinExistence type="predicted"/>
<dbReference type="Pfam" id="PF06114">
    <property type="entry name" value="Peptidase_M78"/>
    <property type="match status" value="1"/>
</dbReference>
<accession>A0A916YCB7</accession>
<comment type="caution">
    <text evidence="3">The sequence shown here is derived from an EMBL/GenBank/DDBJ whole genome shotgun (WGS) entry which is preliminary data.</text>
</comment>
<evidence type="ECO:0000259" key="2">
    <source>
        <dbReference type="Pfam" id="PF06114"/>
    </source>
</evidence>
<dbReference type="EMBL" id="BMIO01000003">
    <property type="protein sequence ID" value="GGD38109.1"/>
    <property type="molecule type" value="Genomic_DNA"/>
</dbReference>
<feature type="signal peptide" evidence="1">
    <location>
        <begin position="1"/>
        <end position="25"/>
    </location>
</feature>
<dbReference type="InterPro" id="IPR010359">
    <property type="entry name" value="IrrE_HExxH"/>
</dbReference>
<organism evidence="3 4">
    <name type="scientific">Croceicoccus pelagius</name>
    <dbReference type="NCBI Taxonomy" id="1703341"/>
    <lineage>
        <taxon>Bacteria</taxon>
        <taxon>Pseudomonadati</taxon>
        <taxon>Pseudomonadota</taxon>
        <taxon>Alphaproteobacteria</taxon>
        <taxon>Sphingomonadales</taxon>
        <taxon>Erythrobacteraceae</taxon>
        <taxon>Croceicoccus</taxon>
    </lineage>
</organism>
<reference evidence="3 4" key="1">
    <citation type="journal article" date="2014" name="Int. J. Syst. Evol. Microbiol.">
        <title>Complete genome sequence of Corynebacterium casei LMG S-19264T (=DSM 44701T), isolated from a smear-ripened cheese.</title>
        <authorList>
            <consortium name="US DOE Joint Genome Institute (JGI-PGF)"/>
            <person name="Walter F."/>
            <person name="Albersmeier A."/>
            <person name="Kalinowski J."/>
            <person name="Ruckert C."/>
        </authorList>
    </citation>
    <scope>NUCLEOTIDE SEQUENCE [LARGE SCALE GENOMIC DNA]</scope>
    <source>
        <strain evidence="3 4">CGMCC 1.15358</strain>
    </source>
</reference>
<dbReference type="RefSeq" id="WP_066762977.1">
    <property type="nucleotide sequence ID" value="NZ_BMIO01000003.1"/>
</dbReference>
<dbReference type="AlphaFoldDB" id="A0A916YCB7"/>
<evidence type="ECO:0000313" key="4">
    <source>
        <dbReference type="Proteomes" id="UP000598997"/>
    </source>
</evidence>
<feature type="chain" id="PRO_5037457553" description="IrrE N-terminal-like domain-containing protein" evidence="1">
    <location>
        <begin position="26"/>
        <end position="335"/>
    </location>
</feature>
<gene>
    <name evidence="3" type="ORF">GCM10010989_10280</name>
</gene>
<dbReference type="Proteomes" id="UP000598997">
    <property type="component" value="Unassembled WGS sequence"/>
</dbReference>
<keyword evidence="1" id="KW-0732">Signal</keyword>